<feature type="transmembrane region" description="Helical" evidence="1">
    <location>
        <begin position="148"/>
        <end position="169"/>
    </location>
</feature>
<feature type="transmembrane region" description="Helical" evidence="1">
    <location>
        <begin position="93"/>
        <end position="111"/>
    </location>
</feature>
<organism evidence="2 3">
    <name type="scientific">Amniculicola lignicola CBS 123094</name>
    <dbReference type="NCBI Taxonomy" id="1392246"/>
    <lineage>
        <taxon>Eukaryota</taxon>
        <taxon>Fungi</taxon>
        <taxon>Dikarya</taxon>
        <taxon>Ascomycota</taxon>
        <taxon>Pezizomycotina</taxon>
        <taxon>Dothideomycetes</taxon>
        <taxon>Pleosporomycetidae</taxon>
        <taxon>Pleosporales</taxon>
        <taxon>Amniculicolaceae</taxon>
        <taxon>Amniculicola</taxon>
    </lineage>
</organism>
<evidence type="ECO:0000313" key="2">
    <source>
        <dbReference type="EMBL" id="KAF1997801.1"/>
    </source>
</evidence>
<feature type="transmembrane region" description="Helical" evidence="1">
    <location>
        <begin position="209"/>
        <end position="227"/>
    </location>
</feature>
<dbReference type="AlphaFoldDB" id="A0A6A5WCD4"/>
<reference evidence="2" key="1">
    <citation type="journal article" date="2020" name="Stud. Mycol.">
        <title>101 Dothideomycetes genomes: a test case for predicting lifestyles and emergence of pathogens.</title>
        <authorList>
            <person name="Haridas S."/>
            <person name="Albert R."/>
            <person name="Binder M."/>
            <person name="Bloem J."/>
            <person name="Labutti K."/>
            <person name="Salamov A."/>
            <person name="Andreopoulos B."/>
            <person name="Baker S."/>
            <person name="Barry K."/>
            <person name="Bills G."/>
            <person name="Bluhm B."/>
            <person name="Cannon C."/>
            <person name="Castanera R."/>
            <person name="Culley D."/>
            <person name="Daum C."/>
            <person name="Ezra D."/>
            <person name="Gonzalez J."/>
            <person name="Henrissat B."/>
            <person name="Kuo A."/>
            <person name="Liang C."/>
            <person name="Lipzen A."/>
            <person name="Lutzoni F."/>
            <person name="Magnuson J."/>
            <person name="Mondo S."/>
            <person name="Nolan M."/>
            <person name="Ohm R."/>
            <person name="Pangilinan J."/>
            <person name="Park H.-J."/>
            <person name="Ramirez L."/>
            <person name="Alfaro M."/>
            <person name="Sun H."/>
            <person name="Tritt A."/>
            <person name="Yoshinaga Y."/>
            <person name="Zwiers L.-H."/>
            <person name="Turgeon B."/>
            <person name="Goodwin S."/>
            <person name="Spatafora J."/>
            <person name="Crous P."/>
            <person name="Grigoriev I."/>
        </authorList>
    </citation>
    <scope>NUCLEOTIDE SEQUENCE</scope>
    <source>
        <strain evidence="2">CBS 123094</strain>
    </source>
</reference>
<name>A0A6A5WCD4_9PLEO</name>
<dbReference type="OrthoDB" id="3745737at2759"/>
<protein>
    <submittedName>
        <fullName evidence="2">Uncharacterized protein</fullName>
    </submittedName>
</protein>
<sequence length="670" mass="73406">MTMGKFDDVQQNPATIPSPAVASLLDRDLVRPQGWPTTPKAVRSRWLSIISDTVADLTLLACSVLFFAFPFIVHHYDQADIRNHPYVTKVLTRATQVGPSIFPILFAAVLGRAAHSIMLWYLEVGAPIGTLDLLAGSTSLTSTVTSQLQLHAVSLLGLALITIWALSPIGGQASLRQMSLGNQTVRIADSLTYMTHSGSTAQFGYSDRGAYWAIVNALFSASILAPVTTKLSPRDTWGNLRVPMLEHFESSSTSNEGGWFSIDYTGTEDVHYSSLVGIPISGTNSSFIDYAFSMESQYLQLKCSLVNYTIPFSDSGIEFLNKSGPYLDSSHGQGTDLFWWMNTTERLKTNPNATQEPLNFALRLFWPELIENISKCNITTTYVEMDVTCPTSTTCAASRIRRSKQQHPPAAFTQLDLQSYSSSQPNWYVFADAFATAFGLTGNRPSMISSYLANPLNPASIEVTTNNLAQPTPNDEYMFRLNQLINTYWTSTTGMVALSNGLNTMNSYEGDSGLLLTTTSSTRVTKKLVTPMIQAHDGWIAVLSIASGILVIASLIPPFFRIFLRRAPDIMMNMSSLGTRHNSYFPLPDTGSFLDAADRARLLRDCLVRFGDAGGDGSSVGKLVIGALEPGSTGQDIQRIAGKRLYKILGRYCASLNWKITPITSLVEKL</sequence>
<dbReference type="EMBL" id="ML977609">
    <property type="protein sequence ID" value="KAF1997801.1"/>
    <property type="molecule type" value="Genomic_DNA"/>
</dbReference>
<feature type="transmembrane region" description="Helical" evidence="1">
    <location>
        <begin position="539"/>
        <end position="564"/>
    </location>
</feature>
<feature type="transmembrane region" description="Helical" evidence="1">
    <location>
        <begin position="53"/>
        <end position="73"/>
    </location>
</feature>
<keyword evidence="3" id="KW-1185">Reference proteome</keyword>
<evidence type="ECO:0000313" key="3">
    <source>
        <dbReference type="Proteomes" id="UP000799779"/>
    </source>
</evidence>
<keyword evidence="1" id="KW-0472">Membrane</keyword>
<evidence type="ECO:0000256" key="1">
    <source>
        <dbReference type="SAM" id="Phobius"/>
    </source>
</evidence>
<proteinExistence type="predicted"/>
<gene>
    <name evidence="2" type="ORF">P154DRAFT_565146</name>
</gene>
<dbReference type="Proteomes" id="UP000799779">
    <property type="component" value="Unassembled WGS sequence"/>
</dbReference>
<keyword evidence="1" id="KW-1133">Transmembrane helix</keyword>
<accession>A0A6A5WCD4</accession>
<keyword evidence="1" id="KW-0812">Transmembrane</keyword>